<gene>
    <name evidence="1" type="ORF">AFCDBAGC_1468</name>
</gene>
<keyword evidence="2" id="KW-1185">Reference proteome</keyword>
<organism evidence="1 2">
    <name type="scientific">Methylobacterium cerastii</name>
    <dbReference type="NCBI Taxonomy" id="932741"/>
    <lineage>
        <taxon>Bacteria</taxon>
        <taxon>Pseudomonadati</taxon>
        <taxon>Pseudomonadota</taxon>
        <taxon>Alphaproteobacteria</taxon>
        <taxon>Hyphomicrobiales</taxon>
        <taxon>Methylobacteriaceae</taxon>
        <taxon>Methylobacterium</taxon>
    </lineage>
</organism>
<name>A0ABQ4QES8_9HYPH</name>
<protein>
    <recommendedName>
        <fullName evidence="3">Opioid growth factor receptor (OGFr) conserved region</fullName>
    </recommendedName>
</protein>
<evidence type="ECO:0000313" key="1">
    <source>
        <dbReference type="EMBL" id="GJD43616.1"/>
    </source>
</evidence>
<evidence type="ECO:0000313" key="2">
    <source>
        <dbReference type="Proteomes" id="UP001055117"/>
    </source>
</evidence>
<sequence>MTSTPATSTLATSTPATPIHAFLAGTGTDGAGRTLATVLAFDDLRIEAVHDFIQWCFPLAQASRAVPGAPVLTPAEADAIRADPAAREGLRAALARMRRFYVGTDRWLAPHDHNHLRITRILTATRDLLGAAEAQDFHAFATLRNAQAGSPINPASLAFWADAAGRP</sequence>
<reference evidence="1 2" key="1">
    <citation type="journal article" date="2021" name="Front. Microbiol.">
        <title>Comprehensive Comparative Genomics and Phenotyping of Methylobacterium Species.</title>
        <authorList>
            <person name="Alessa O."/>
            <person name="Ogura Y."/>
            <person name="Fujitani Y."/>
            <person name="Takami H."/>
            <person name="Hayashi T."/>
            <person name="Sahin N."/>
            <person name="Tani A."/>
        </authorList>
    </citation>
    <scope>NUCLEOTIDE SEQUENCE [LARGE SCALE GENOMIC DNA]</scope>
    <source>
        <strain evidence="1 2">DSM 23679</strain>
    </source>
</reference>
<dbReference type="Proteomes" id="UP001055117">
    <property type="component" value="Unassembled WGS sequence"/>
</dbReference>
<dbReference type="RefSeq" id="WP_238271631.1">
    <property type="nucleotide sequence ID" value="NZ_BPQG01000018.1"/>
</dbReference>
<comment type="caution">
    <text evidence="1">The sequence shown here is derived from an EMBL/GenBank/DDBJ whole genome shotgun (WGS) entry which is preliminary data.</text>
</comment>
<dbReference type="EMBL" id="BPQG01000018">
    <property type="protein sequence ID" value="GJD43616.1"/>
    <property type="molecule type" value="Genomic_DNA"/>
</dbReference>
<evidence type="ECO:0008006" key="3">
    <source>
        <dbReference type="Google" id="ProtNLM"/>
    </source>
</evidence>
<proteinExistence type="predicted"/>
<accession>A0ABQ4QES8</accession>